<dbReference type="AlphaFoldDB" id="A0AA39KMB6"/>
<reference evidence="3" key="1">
    <citation type="journal article" date="2023" name="bioRxiv">
        <title>Scaffold-level genome assemblies of two parasitoid biocontrol wasps reveal the parthenogenesis mechanism and an associated novel virus.</title>
        <authorList>
            <person name="Inwood S."/>
            <person name="Skelly J."/>
            <person name="Guhlin J."/>
            <person name="Harrop T."/>
            <person name="Goldson S."/>
            <person name="Dearden P."/>
        </authorList>
    </citation>
    <scope>NUCLEOTIDE SEQUENCE</scope>
    <source>
        <strain evidence="3">Lincoln</strain>
        <tissue evidence="3">Whole body</tissue>
    </source>
</reference>
<dbReference type="SMART" id="SM00181">
    <property type="entry name" value="EGF"/>
    <property type="match status" value="3"/>
</dbReference>
<dbReference type="PANTHER" id="PTHR22963">
    <property type="entry name" value="ENDOGLIN-RELATED"/>
    <property type="match status" value="1"/>
</dbReference>
<organism evidence="3 4">
    <name type="scientific">Microctonus hyperodae</name>
    <name type="common">Parasitoid wasp</name>
    <dbReference type="NCBI Taxonomy" id="165561"/>
    <lineage>
        <taxon>Eukaryota</taxon>
        <taxon>Metazoa</taxon>
        <taxon>Ecdysozoa</taxon>
        <taxon>Arthropoda</taxon>
        <taxon>Hexapoda</taxon>
        <taxon>Insecta</taxon>
        <taxon>Pterygota</taxon>
        <taxon>Neoptera</taxon>
        <taxon>Endopterygota</taxon>
        <taxon>Hymenoptera</taxon>
        <taxon>Apocrita</taxon>
        <taxon>Ichneumonoidea</taxon>
        <taxon>Braconidae</taxon>
        <taxon>Euphorinae</taxon>
        <taxon>Microctonus</taxon>
    </lineage>
</organism>
<feature type="disulfide bond" evidence="1">
    <location>
        <begin position="278"/>
        <end position="295"/>
    </location>
</feature>
<keyword evidence="1" id="KW-0245">EGF-like domain</keyword>
<evidence type="ECO:0000256" key="1">
    <source>
        <dbReference type="PROSITE-ProRule" id="PRU00076"/>
    </source>
</evidence>
<keyword evidence="1" id="KW-1015">Disulfide bond</keyword>
<name>A0AA39KMB6_MICHY</name>
<dbReference type="PANTHER" id="PTHR22963:SF39">
    <property type="entry name" value="DUMPY"/>
    <property type="match status" value="1"/>
</dbReference>
<gene>
    <name evidence="3" type="ORF">PV327_004194</name>
</gene>
<dbReference type="PROSITE" id="PS01186">
    <property type="entry name" value="EGF_2"/>
    <property type="match status" value="2"/>
</dbReference>
<comment type="caution">
    <text evidence="1">Lacks conserved residue(s) required for the propagation of feature annotation.</text>
</comment>
<evidence type="ECO:0000259" key="2">
    <source>
        <dbReference type="PROSITE" id="PS50026"/>
    </source>
</evidence>
<protein>
    <recommendedName>
        <fullName evidence="2">EGF-like domain-containing protein</fullName>
    </recommendedName>
</protein>
<feature type="domain" description="EGF-like" evidence="2">
    <location>
        <begin position="269"/>
        <end position="310"/>
    </location>
</feature>
<sequence length="387" mass="44264">MLMKSEFVMMISCVVLPSFVNTEHAKLSAIPPRYANMENAKTNVILPKFVNMEYAKVSALDYNAVKMKLVKLVTIIQQHVNVHLVLYAILLRMSVKKKAATHPNDHCKDNYDCNSHNYCENNVCKPFCTESSCNKNEVCHNYDDDTSRCRCAVGFARNSTSHVCEKQDCYSHDDCNNEQICRMINNIYKCTPVDHLNNDECMMWEKCINGMHLNLCFMKKCGQNEACFADKDTISCKCAPGFERRPPTNKCEKWSHGTTCSGRSDDYYHGDLCDKVSCGENEICQVHASKSTYSCECISGYARNFKQKCVKQRRSRCLTNDNCSSSEVCKNFECINACIGLKCDNINEYTLNACLVYNHTATCACEDNTLYDFEWRECNYKSYDMVC</sequence>
<accession>A0AA39KMB6</accession>
<dbReference type="InterPro" id="IPR000742">
    <property type="entry name" value="EGF"/>
</dbReference>
<keyword evidence="4" id="KW-1185">Reference proteome</keyword>
<reference evidence="3" key="2">
    <citation type="submission" date="2023-03" db="EMBL/GenBank/DDBJ databases">
        <authorList>
            <person name="Inwood S.N."/>
            <person name="Skelly J.G."/>
            <person name="Guhlin J."/>
            <person name="Harrop T.W.R."/>
            <person name="Goldson S.G."/>
            <person name="Dearden P.K."/>
        </authorList>
    </citation>
    <scope>NUCLEOTIDE SEQUENCE</scope>
    <source>
        <strain evidence="3">Lincoln</strain>
        <tissue evidence="3">Whole body</tissue>
    </source>
</reference>
<comment type="caution">
    <text evidence="3">The sequence shown here is derived from an EMBL/GenBank/DDBJ whole genome shotgun (WGS) entry which is preliminary data.</text>
</comment>
<evidence type="ECO:0000313" key="3">
    <source>
        <dbReference type="EMBL" id="KAK0166704.1"/>
    </source>
</evidence>
<evidence type="ECO:0000313" key="4">
    <source>
        <dbReference type="Proteomes" id="UP001168972"/>
    </source>
</evidence>
<proteinExistence type="predicted"/>
<dbReference type="PROSITE" id="PS50026">
    <property type="entry name" value="EGF_3"/>
    <property type="match status" value="1"/>
</dbReference>
<dbReference type="Proteomes" id="UP001168972">
    <property type="component" value="Unassembled WGS sequence"/>
</dbReference>
<dbReference type="EMBL" id="JAQQBR010001832">
    <property type="protein sequence ID" value="KAK0166704.1"/>
    <property type="molecule type" value="Genomic_DNA"/>
</dbReference>